<evidence type="ECO:0000313" key="6">
    <source>
        <dbReference type="Proteomes" id="UP000829720"/>
    </source>
</evidence>
<evidence type="ECO:0000256" key="3">
    <source>
        <dbReference type="SAM" id="SignalP"/>
    </source>
</evidence>
<feature type="chain" id="PRO_5035885323" description="Immunoglobulin domain-containing protein" evidence="3">
    <location>
        <begin position="23"/>
        <end position="751"/>
    </location>
</feature>
<keyword evidence="2" id="KW-0472">Membrane</keyword>
<feature type="compositionally biased region" description="Polar residues" evidence="1">
    <location>
        <begin position="247"/>
        <end position="270"/>
    </location>
</feature>
<feature type="domain" description="Immunoglobulin" evidence="4">
    <location>
        <begin position="142"/>
        <end position="207"/>
    </location>
</feature>
<feature type="domain" description="Immunoglobulin" evidence="4">
    <location>
        <begin position="389"/>
        <end position="454"/>
    </location>
</feature>
<dbReference type="PANTHER" id="PTHR21063">
    <property type="entry name" value="LFA-3"/>
    <property type="match status" value="1"/>
</dbReference>
<reference evidence="5" key="1">
    <citation type="submission" date="2021-01" db="EMBL/GenBank/DDBJ databases">
        <authorList>
            <person name="Zahm M."/>
            <person name="Roques C."/>
            <person name="Cabau C."/>
            <person name="Klopp C."/>
            <person name="Donnadieu C."/>
            <person name="Jouanno E."/>
            <person name="Lampietro C."/>
            <person name="Louis A."/>
            <person name="Herpin A."/>
            <person name="Echchiki A."/>
            <person name="Berthelot C."/>
            <person name="Parey E."/>
            <person name="Roest-Crollius H."/>
            <person name="Braasch I."/>
            <person name="Postlethwait J."/>
            <person name="Bobe J."/>
            <person name="Montfort J."/>
            <person name="Bouchez O."/>
            <person name="Begum T."/>
            <person name="Mejri S."/>
            <person name="Adams A."/>
            <person name="Chen W.-J."/>
            <person name="Guiguen Y."/>
        </authorList>
    </citation>
    <scope>NUCLEOTIDE SEQUENCE</scope>
    <source>
        <tissue evidence="5">Blood</tissue>
    </source>
</reference>
<keyword evidence="2" id="KW-0812">Transmembrane</keyword>
<feature type="domain" description="Immunoglobulin" evidence="4">
    <location>
        <begin position="487"/>
        <end position="552"/>
    </location>
</feature>
<evidence type="ECO:0000313" key="5">
    <source>
        <dbReference type="EMBL" id="KAI1887852.1"/>
    </source>
</evidence>
<keyword evidence="3" id="KW-0732">Signal</keyword>
<dbReference type="OrthoDB" id="9835793at2759"/>
<feature type="domain" description="Immunoglobulin" evidence="4">
    <location>
        <begin position="654"/>
        <end position="746"/>
    </location>
</feature>
<dbReference type="Proteomes" id="UP000829720">
    <property type="component" value="Unassembled WGS sequence"/>
</dbReference>
<feature type="domain" description="Immunoglobulin" evidence="4">
    <location>
        <begin position="288"/>
        <end position="381"/>
    </location>
</feature>
<feature type="domain" description="Immunoglobulin" evidence="4">
    <location>
        <begin position="585"/>
        <end position="649"/>
    </location>
</feature>
<protein>
    <recommendedName>
        <fullName evidence="4">Immunoglobulin domain-containing protein</fullName>
    </recommendedName>
</protein>
<comment type="caution">
    <text evidence="5">The sequence shown here is derived from an EMBL/GenBank/DDBJ whole genome shotgun (WGS) entry which is preliminary data.</text>
</comment>
<dbReference type="SMART" id="SM00409">
    <property type="entry name" value="IG"/>
    <property type="match status" value="7"/>
</dbReference>
<proteinExistence type="predicted"/>
<dbReference type="InterPro" id="IPR003599">
    <property type="entry name" value="Ig_sub"/>
</dbReference>
<evidence type="ECO:0000256" key="1">
    <source>
        <dbReference type="SAM" id="MobiDB-lite"/>
    </source>
</evidence>
<evidence type="ECO:0000256" key="2">
    <source>
        <dbReference type="SAM" id="Phobius"/>
    </source>
</evidence>
<feature type="signal peptide" evidence="3">
    <location>
        <begin position="1"/>
        <end position="22"/>
    </location>
</feature>
<dbReference type="Gene3D" id="2.60.40.10">
    <property type="entry name" value="Immunoglobulins"/>
    <property type="match status" value="6"/>
</dbReference>
<dbReference type="EMBL" id="JAERUA010000018">
    <property type="protein sequence ID" value="KAI1887852.1"/>
    <property type="molecule type" value="Genomic_DNA"/>
</dbReference>
<dbReference type="AlphaFoldDB" id="A0A8T3CW40"/>
<keyword evidence="2" id="KW-1133">Transmembrane helix</keyword>
<keyword evidence="6" id="KW-1185">Reference proteome</keyword>
<dbReference type="InterPro" id="IPR013783">
    <property type="entry name" value="Ig-like_fold"/>
</dbReference>
<sequence length="751" mass="83434">MKNSLSVCVFLIIAVNVSSAQAVELNLREGDTVTFPTVVTKTGTLSDNVSVIGDVSNSSFKPKEKYCGRVQWNSSTGLFSITGLKMEDSGEYRVRNDANLDTAYQVKVHNCHVYSKLEGKVGANAEFRTTVRVKGKLKRENTTIGEVKEGQSILVSDTDLTGRVQWNSNTRFFSITGLKKEDSGIYIVQNDDEEQHQPDCIYALTVKDPFRNEMIGLIAFGGLTGLAIIGGLVAYIKWNKGLSCQATGGEQDPLSPSENGGEQDPLSSPETGGEQDPFSSEYGARSCFDTLTVSLGANAEFRTAVRMKGKLKRENTIIGEVKEGQSTVVSDTDLTGRVQWNSNTGFFSITGLKKEDSGIYIVQNNDEEQHQPDCVYALIVQDCHVYSKLEDKEKSKKGQSTLVSDTDLSGRVQWNRNTGFFSITGLKKEDSGIYIVQNDDEQHQPDCVYALIVQDCHVYSKLEDKVGANAEFRTAVTIKGKLKRENTTIVEVRKGQSTLVSDTDLTGRVQWNRDTGFFSITGLKKEDSGIYIVQNDDEEQHQPDCVYALIVQDCHVYSKLEDKVGANAEFRTAVTMKGKLKRENTIIGEVKEGQSTLVSDTDLTGRVQWNRNTGFFSITGLKKEDSGIYIVQNEDEQHQPDCIYALIVQDYYIPSELQGNVKATAEFRTAVRVKGKLKRENTTIGEVRKGQSTLVSDTDLTGRVQWNRNTGFFSITGLKKEDSGIYIVQNDDKQHQPDCIYALTVKEKKLF</sequence>
<accession>A0A8T3CW40</accession>
<feature type="domain" description="Immunoglobulin" evidence="4">
    <location>
        <begin position="22"/>
        <end position="109"/>
    </location>
</feature>
<organism evidence="5 6">
    <name type="scientific">Albula goreensis</name>
    <dbReference type="NCBI Taxonomy" id="1534307"/>
    <lineage>
        <taxon>Eukaryota</taxon>
        <taxon>Metazoa</taxon>
        <taxon>Chordata</taxon>
        <taxon>Craniata</taxon>
        <taxon>Vertebrata</taxon>
        <taxon>Euteleostomi</taxon>
        <taxon>Actinopterygii</taxon>
        <taxon>Neopterygii</taxon>
        <taxon>Teleostei</taxon>
        <taxon>Albuliformes</taxon>
        <taxon>Albulidae</taxon>
        <taxon>Albula</taxon>
    </lineage>
</organism>
<evidence type="ECO:0000259" key="4">
    <source>
        <dbReference type="SMART" id="SM00409"/>
    </source>
</evidence>
<name>A0A8T3CW40_9TELE</name>
<dbReference type="PANTHER" id="PTHR21063:SF4">
    <property type="entry name" value="CD48 ANTIGEN-RELATED"/>
    <property type="match status" value="1"/>
</dbReference>
<feature type="region of interest" description="Disordered" evidence="1">
    <location>
        <begin position="247"/>
        <end position="279"/>
    </location>
</feature>
<gene>
    <name evidence="5" type="ORF">AGOR_G00194770</name>
</gene>
<feature type="transmembrane region" description="Helical" evidence="2">
    <location>
        <begin position="214"/>
        <end position="236"/>
    </location>
</feature>